<keyword evidence="4 6" id="KW-1133">Transmembrane helix</keyword>
<feature type="transmembrane region" description="Helical" evidence="6">
    <location>
        <begin position="449"/>
        <end position="471"/>
    </location>
</feature>
<dbReference type="InterPro" id="IPR004477">
    <property type="entry name" value="ComEC_N"/>
</dbReference>
<feature type="transmembrane region" description="Helical" evidence="6">
    <location>
        <begin position="483"/>
        <end position="505"/>
    </location>
</feature>
<evidence type="ECO:0000256" key="1">
    <source>
        <dbReference type="ARBA" id="ARBA00004651"/>
    </source>
</evidence>
<evidence type="ECO:0000256" key="6">
    <source>
        <dbReference type="SAM" id="Phobius"/>
    </source>
</evidence>
<dbReference type="EMBL" id="JBBMFA010000061">
    <property type="protein sequence ID" value="MEQ2519640.1"/>
    <property type="molecule type" value="Genomic_DNA"/>
</dbReference>
<dbReference type="InterPro" id="IPR052159">
    <property type="entry name" value="Competence_DNA_uptake"/>
</dbReference>
<keyword evidence="3 6" id="KW-0812">Transmembrane</keyword>
<feature type="transmembrane region" description="Helical" evidence="6">
    <location>
        <begin position="386"/>
        <end position="411"/>
    </location>
</feature>
<feature type="non-terminal residue" evidence="8">
    <location>
        <position position="1"/>
    </location>
</feature>
<evidence type="ECO:0000256" key="5">
    <source>
        <dbReference type="ARBA" id="ARBA00023136"/>
    </source>
</evidence>
<feature type="transmembrane region" description="Helical" evidence="6">
    <location>
        <begin position="257"/>
        <end position="287"/>
    </location>
</feature>
<dbReference type="PANTHER" id="PTHR30619:SF1">
    <property type="entry name" value="RECOMBINATION PROTEIN 2"/>
    <property type="match status" value="1"/>
</dbReference>
<dbReference type="RefSeq" id="WP_349215074.1">
    <property type="nucleotide sequence ID" value="NZ_JBBMFA010000061.1"/>
</dbReference>
<name>A0ABV1GCT1_9FIRM</name>
<feature type="transmembrane region" description="Helical" evidence="6">
    <location>
        <begin position="223"/>
        <end position="245"/>
    </location>
</feature>
<feature type="domain" description="ComEC/Rec2-related protein" evidence="7">
    <location>
        <begin position="202"/>
        <end position="473"/>
    </location>
</feature>
<sequence length="693" mass="75576">PLGVASILGLCPLLKNHQLRWWVTIVLLFVIAFLWRGHLRRALLILLLCGTVAMALVLRMLYLNVVVNPVLQLANDSGTIQADVLETRAGFEEERVFATVRVRVWNGQRLWVPFETEIEACPRTEPGQRIQARVALSALPENEYLSNAQAKSRFVCAEYQGDFQDLGRAPGLRNGLLRLQQDLRESLYAVLPHPYCELASAMCVGERSGLSADLKQLFQQAGLSHILVVSGLHLSAIGALCYLALKRFLNRRAAAALSCLAVLLFMCVVGFTPSVVRAGCVMLLIYIGKLLKQPGDTLTSLGLAALLLCIQNPFAAQDIGLLLSFSATLAVLFAGNVMERTYAGWKKRNRVPAKRWVRIYQTVLVTGLVTIATLPVIAAMGGGVSLFGILCNLLVLPVVPFTVLSGLLCALTGMIPPLLFLAKLLGLLCGLCIRWMLLVTEVVDALPQSMVYLSGSYAVLTGLCALAVILIAWKLNFSLRRGLALAACLAVSAMALYGVASIHVVRFAMVGSGVNPSLVVTQSGFTLVIYRSPQSNVQQIADYLQSVNRSQVDVLIDLRAEGDEAALAQQLNAEECICARQFRNHAVKGLFRDIMVYMKRQENGNFVCVDVGGRRLAIASGKVDFTGYPMLDVYFGGSGTPEGLSCRKVVLPAAGTYEWAEKYPEVHQGMSEQEIWVRAGGQIKINEVHNGFE</sequence>
<organism evidence="8 9">
    <name type="scientific">Ruthenibacterium intestinale</name>
    <dbReference type="NCBI Taxonomy" id="3133163"/>
    <lineage>
        <taxon>Bacteria</taxon>
        <taxon>Bacillati</taxon>
        <taxon>Bacillota</taxon>
        <taxon>Clostridia</taxon>
        <taxon>Eubacteriales</taxon>
        <taxon>Oscillospiraceae</taxon>
        <taxon>Ruthenibacterium</taxon>
    </lineage>
</organism>
<dbReference type="PANTHER" id="PTHR30619">
    <property type="entry name" value="DNA INTERNALIZATION/COMPETENCE PROTEIN COMEC/REC2"/>
    <property type="match status" value="1"/>
</dbReference>
<accession>A0ABV1GCT1</accession>
<feature type="transmembrane region" description="Helical" evidence="6">
    <location>
        <begin position="19"/>
        <end position="35"/>
    </location>
</feature>
<evidence type="ECO:0000259" key="7">
    <source>
        <dbReference type="Pfam" id="PF03772"/>
    </source>
</evidence>
<feature type="transmembrane region" description="Helical" evidence="6">
    <location>
        <begin position="42"/>
        <end position="62"/>
    </location>
</feature>
<evidence type="ECO:0000256" key="3">
    <source>
        <dbReference type="ARBA" id="ARBA00022692"/>
    </source>
</evidence>
<keyword evidence="9" id="KW-1185">Reference proteome</keyword>
<comment type="caution">
    <text evidence="8">The sequence shown here is derived from an EMBL/GenBank/DDBJ whole genome shotgun (WGS) entry which is preliminary data.</text>
</comment>
<evidence type="ECO:0000256" key="4">
    <source>
        <dbReference type="ARBA" id="ARBA00022989"/>
    </source>
</evidence>
<evidence type="ECO:0000313" key="8">
    <source>
        <dbReference type="EMBL" id="MEQ2519640.1"/>
    </source>
</evidence>
<feature type="transmembrane region" description="Helical" evidence="6">
    <location>
        <begin position="319"/>
        <end position="338"/>
    </location>
</feature>
<evidence type="ECO:0000313" key="9">
    <source>
        <dbReference type="Proteomes" id="UP001477672"/>
    </source>
</evidence>
<protein>
    <submittedName>
        <fullName evidence="8">ComEC/Rec2 family competence protein</fullName>
    </submittedName>
</protein>
<gene>
    <name evidence="8" type="ORF">WMO24_04235</name>
</gene>
<reference evidence="8 9" key="1">
    <citation type="submission" date="2024-03" db="EMBL/GenBank/DDBJ databases">
        <title>Human intestinal bacterial collection.</title>
        <authorList>
            <person name="Pauvert C."/>
            <person name="Hitch T.C.A."/>
            <person name="Clavel T."/>
        </authorList>
    </citation>
    <scope>NUCLEOTIDE SEQUENCE [LARGE SCALE GENOMIC DNA]</scope>
    <source>
        <strain evidence="8 9">CLA-JM-H11</strain>
    </source>
</reference>
<proteinExistence type="predicted"/>
<dbReference type="Pfam" id="PF03772">
    <property type="entry name" value="Competence"/>
    <property type="match status" value="1"/>
</dbReference>
<dbReference type="NCBIfam" id="TIGR00360">
    <property type="entry name" value="ComEC_N-term"/>
    <property type="match status" value="1"/>
</dbReference>
<keyword evidence="5 6" id="KW-0472">Membrane</keyword>
<evidence type="ECO:0000256" key="2">
    <source>
        <dbReference type="ARBA" id="ARBA00022475"/>
    </source>
</evidence>
<comment type="subcellular location">
    <subcellularLocation>
        <location evidence="1">Cell membrane</location>
        <topology evidence="1">Multi-pass membrane protein</topology>
    </subcellularLocation>
</comment>
<feature type="transmembrane region" description="Helical" evidence="6">
    <location>
        <begin position="418"/>
        <end position="437"/>
    </location>
</feature>
<dbReference type="Proteomes" id="UP001477672">
    <property type="component" value="Unassembled WGS sequence"/>
</dbReference>
<keyword evidence="2" id="KW-1003">Cell membrane</keyword>
<feature type="transmembrane region" description="Helical" evidence="6">
    <location>
        <begin position="359"/>
        <end position="380"/>
    </location>
</feature>